<dbReference type="InterPro" id="IPR015943">
    <property type="entry name" value="WD40/YVTN_repeat-like_dom_sf"/>
</dbReference>
<dbReference type="Proteomes" id="UP001175271">
    <property type="component" value="Unassembled WGS sequence"/>
</dbReference>
<feature type="repeat" description="WD" evidence="15">
    <location>
        <begin position="883"/>
        <end position="915"/>
    </location>
</feature>
<dbReference type="PANTHER" id="PTHR10590">
    <property type="entry name" value="SODIUM/NUCLEOSIDE COTRANSPORTER"/>
    <property type="match status" value="1"/>
</dbReference>
<keyword evidence="7" id="KW-0677">Repeat</keyword>
<keyword evidence="20" id="KW-1185">Reference proteome</keyword>
<evidence type="ECO:0000313" key="20">
    <source>
        <dbReference type="Proteomes" id="UP001175271"/>
    </source>
</evidence>
<dbReference type="InterPro" id="IPR001680">
    <property type="entry name" value="WD40_rpt"/>
</dbReference>
<feature type="domain" description="Concentrative nucleoside transporter C-terminal" evidence="18">
    <location>
        <begin position="350"/>
        <end position="559"/>
    </location>
</feature>
<keyword evidence="8" id="KW-0131">Cell cycle</keyword>
<dbReference type="PRINTS" id="PR00320">
    <property type="entry name" value="GPROTEINBRPT"/>
</dbReference>
<dbReference type="PROSITE" id="PS00678">
    <property type="entry name" value="WD_REPEATS_1"/>
    <property type="match status" value="1"/>
</dbReference>
<feature type="transmembrane region" description="Helical" evidence="16">
    <location>
        <begin position="215"/>
        <end position="233"/>
    </location>
</feature>
<keyword evidence="8" id="KW-0498">Mitosis</keyword>
<evidence type="ECO:0000256" key="7">
    <source>
        <dbReference type="ARBA" id="ARBA00022737"/>
    </source>
</evidence>
<proteinExistence type="inferred from homology"/>
<dbReference type="EMBL" id="JAUCMV010000005">
    <property type="protein sequence ID" value="KAK0395507.1"/>
    <property type="molecule type" value="Genomic_DNA"/>
</dbReference>
<feature type="transmembrane region" description="Helical" evidence="16">
    <location>
        <begin position="539"/>
        <end position="562"/>
    </location>
</feature>
<evidence type="ECO:0000256" key="12">
    <source>
        <dbReference type="ARBA" id="ARBA00053262"/>
    </source>
</evidence>
<feature type="transmembrane region" description="Helical" evidence="16">
    <location>
        <begin position="322"/>
        <end position="344"/>
    </location>
</feature>
<feature type="repeat" description="WD" evidence="15">
    <location>
        <begin position="626"/>
        <end position="667"/>
    </location>
</feature>
<dbReference type="InterPro" id="IPR019775">
    <property type="entry name" value="WD40_repeat_CS"/>
</dbReference>
<dbReference type="SUPFAM" id="SSF50978">
    <property type="entry name" value="WD40 repeat-like"/>
    <property type="match status" value="1"/>
</dbReference>
<evidence type="ECO:0000256" key="1">
    <source>
        <dbReference type="ARBA" id="ARBA00004651"/>
    </source>
</evidence>
<dbReference type="PROSITE" id="PS50294">
    <property type="entry name" value="WD_REPEATS_REGION"/>
    <property type="match status" value="4"/>
</dbReference>
<evidence type="ECO:0000256" key="14">
    <source>
        <dbReference type="ARBA" id="ARBA00072245"/>
    </source>
</evidence>
<feature type="transmembrane region" description="Helical" evidence="16">
    <location>
        <begin position="276"/>
        <end position="301"/>
    </location>
</feature>
<feature type="transmembrane region" description="Helical" evidence="16">
    <location>
        <begin position="408"/>
        <end position="430"/>
    </location>
</feature>
<feature type="repeat" description="WD" evidence="15">
    <location>
        <begin position="755"/>
        <end position="796"/>
    </location>
</feature>
<dbReference type="PANTHER" id="PTHR10590:SF4">
    <property type="entry name" value="SOLUTE CARRIER FAMILY 28 MEMBER 3"/>
    <property type="match status" value="1"/>
</dbReference>
<keyword evidence="10 16" id="KW-0472">Membrane</keyword>
<dbReference type="InterPro" id="IPR036322">
    <property type="entry name" value="WD40_repeat_dom_sf"/>
</dbReference>
<evidence type="ECO:0000313" key="19">
    <source>
        <dbReference type="EMBL" id="KAK0395507.1"/>
    </source>
</evidence>
<evidence type="ECO:0000256" key="6">
    <source>
        <dbReference type="ARBA" id="ARBA00022692"/>
    </source>
</evidence>
<dbReference type="InterPro" id="IPR008276">
    <property type="entry name" value="C_nuclsd_transpt"/>
</dbReference>
<feature type="transmembrane region" description="Helical" evidence="16">
    <location>
        <begin position="83"/>
        <end position="102"/>
    </location>
</feature>
<keyword evidence="9 16" id="KW-1133">Transmembrane helix</keyword>
<dbReference type="FunFam" id="2.130.10.10:FF:000007">
    <property type="entry name" value="Guanine nucleotide-binding protein G(I)/G(S)/G(T) subunit beta-1"/>
    <property type="match status" value="1"/>
</dbReference>
<evidence type="ECO:0000259" key="17">
    <source>
        <dbReference type="Pfam" id="PF01773"/>
    </source>
</evidence>
<evidence type="ECO:0000256" key="8">
    <source>
        <dbReference type="ARBA" id="ARBA00022776"/>
    </source>
</evidence>
<reference evidence="19" key="1">
    <citation type="submission" date="2023-06" db="EMBL/GenBank/DDBJ databases">
        <title>Genomic analysis of the entomopathogenic nematode Steinernema hermaphroditum.</title>
        <authorList>
            <person name="Schwarz E.M."/>
            <person name="Heppert J.K."/>
            <person name="Baniya A."/>
            <person name="Schwartz H.T."/>
            <person name="Tan C.-H."/>
            <person name="Antoshechkin I."/>
            <person name="Sternberg P.W."/>
            <person name="Goodrich-Blair H."/>
            <person name="Dillman A.R."/>
        </authorList>
    </citation>
    <scope>NUCLEOTIDE SEQUENCE</scope>
    <source>
        <strain evidence="19">PS9179</strain>
        <tissue evidence="19">Whole animal</tissue>
    </source>
</reference>
<dbReference type="PRINTS" id="PR00319">
    <property type="entry name" value="GPROTEINB"/>
</dbReference>
<dbReference type="GO" id="GO:0005886">
    <property type="term" value="C:plasma membrane"/>
    <property type="evidence" value="ECO:0007669"/>
    <property type="project" value="UniProtKB-SubCell"/>
</dbReference>
<feature type="transmembrane region" description="Helical" evidence="16">
    <location>
        <begin position="185"/>
        <end position="203"/>
    </location>
</feature>
<dbReference type="InterPro" id="IPR002668">
    <property type="entry name" value="CNT_N_dom"/>
</dbReference>
<dbReference type="InterPro" id="IPR016346">
    <property type="entry name" value="G-protein_beta_1-5"/>
</dbReference>
<gene>
    <name evidence="19" type="ORF">QR680_001315</name>
</gene>
<evidence type="ECO:0000259" key="18">
    <source>
        <dbReference type="Pfam" id="PF07662"/>
    </source>
</evidence>
<dbReference type="GO" id="GO:0007165">
    <property type="term" value="P:signal transduction"/>
    <property type="evidence" value="ECO:0007669"/>
    <property type="project" value="UniProtKB-KW"/>
</dbReference>
<evidence type="ECO:0000256" key="9">
    <source>
        <dbReference type="ARBA" id="ARBA00022989"/>
    </source>
</evidence>
<name>A0AA39LFM5_9BILA</name>
<organism evidence="19 20">
    <name type="scientific">Steinernema hermaphroditum</name>
    <dbReference type="NCBI Taxonomy" id="289476"/>
    <lineage>
        <taxon>Eukaryota</taxon>
        <taxon>Metazoa</taxon>
        <taxon>Ecdysozoa</taxon>
        <taxon>Nematoda</taxon>
        <taxon>Chromadorea</taxon>
        <taxon>Rhabditida</taxon>
        <taxon>Tylenchina</taxon>
        <taxon>Panagrolaimomorpha</taxon>
        <taxon>Strongyloidoidea</taxon>
        <taxon>Steinernematidae</taxon>
        <taxon>Steinernema</taxon>
    </lineage>
</organism>
<evidence type="ECO:0000256" key="3">
    <source>
        <dbReference type="ARBA" id="ARBA00009768"/>
    </source>
</evidence>
<evidence type="ECO:0000256" key="16">
    <source>
        <dbReference type="SAM" id="Phobius"/>
    </source>
</evidence>
<comment type="subcellular location">
    <subcellularLocation>
        <location evidence="1">Cell membrane</location>
        <topology evidence="1">Multi-pass membrane protein</topology>
    </subcellularLocation>
</comment>
<evidence type="ECO:0000256" key="4">
    <source>
        <dbReference type="ARBA" id="ARBA00022475"/>
    </source>
</evidence>
<dbReference type="InterPro" id="IPR011657">
    <property type="entry name" value="CNT_C_dom"/>
</dbReference>
<dbReference type="SMART" id="SM00320">
    <property type="entry name" value="WD40"/>
    <property type="match status" value="7"/>
</dbReference>
<keyword evidence="11" id="KW-0807">Transducer</keyword>
<comment type="function">
    <text evidence="12">Guanine nucleotide-binding proteins (G proteins) are involved as a modulator or transducer in various transmembrane signaling systems. The beta and gamma chains are required for the GTPase activity, for replacement of GDP by GTP, and for G protein-effector interaction. In the early embryo, controls the magnitude of the forces acting on centrosomes but is not required for generating asymmetric forces.</text>
</comment>
<keyword evidence="4" id="KW-1003">Cell membrane</keyword>
<keyword evidence="5 15" id="KW-0853">WD repeat</keyword>
<protein>
    <recommendedName>
        <fullName evidence="14">Guanine nucleotide-binding protein subunit beta-1</fullName>
    </recommendedName>
</protein>
<feature type="transmembrane region" description="Helical" evidence="16">
    <location>
        <begin position="114"/>
        <end position="131"/>
    </location>
</feature>
<comment type="caution">
    <text evidence="19">The sequence shown here is derived from an EMBL/GenBank/DDBJ whole genome shotgun (WGS) entry which is preliminary data.</text>
</comment>
<keyword evidence="6 16" id="KW-0812">Transmembrane</keyword>
<feature type="transmembrane region" description="Helical" evidence="16">
    <location>
        <begin position="154"/>
        <end position="178"/>
    </location>
</feature>
<comment type="similarity">
    <text evidence="3">Belongs to the WD repeat G protein beta family.</text>
</comment>
<evidence type="ECO:0000256" key="15">
    <source>
        <dbReference type="PROSITE-ProRule" id="PRU00221"/>
    </source>
</evidence>
<evidence type="ECO:0000256" key="2">
    <source>
        <dbReference type="ARBA" id="ARBA00009033"/>
    </source>
</evidence>
<comment type="similarity">
    <text evidence="2">Belongs to the concentrative nucleoside transporter (CNT) (TC 2.A.41) family.</text>
</comment>
<dbReference type="Pfam" id="PF07662">
    <property type="entry name" value="Nucleos_tra2_C"/>
    <property type="match status" value="1"/>
</dbReference>
<feature type="repeat" description="WD" evidence="15">
    <location>
        <begin position="797"/>
        <end position="838"/>
    </location>
</feature>
<feature type="transmembrane region" description="Helical" evidence="16">
    <location>
        <begin position="504"/>
        <end position="527"/>
    </location>
</feature>
<feature type="transmembrane region" description="Helical" evidence="16">
    <location>
        <begin position="245"/>
        <end position="264"/>
    </location>
</feature>
<dbReference type="Pfam" id="PF01773">
    <property type="entry name" value="Nucleos_tra2_N"/>
    <property type="match status" value="1"/>
</dbReference>
<evidence type="ECO:0000256" key="13">
    <source>
        <dbReference type="ARBA" id="ARBA00066014"/>
    </source>
</evidence>
<dbReference type="GO" id="GO:0005415">
    <property type="term" value="F:nucleoside:sodium symporter activity"/>
    <property type="evidence" value="ECO:0007669"/>
    <property type="project" value="TreeGrafter"/>
</dbReference>
<sequence>MVTLNGDLPNGTEKINVHCGDDHVTALTIPLGLPDEKLSPVSSSENFDTDRPEFIDEEITGPMRHVAAIQEGISRALEKNAKYVRWLVLLTLLIGYHVYLGFAIRHDFQKAEAIMILTILVWIGAVYYYVLKPHFGDRVYFNYYLPFEQKFDSIWNWLIIRLGFYLLVVAAIATFLAFDTYGDRNRLMGLCGFAFFIIFMFVFSTNPARINWRPVAWGFFIQFILGLIVLRWEWGSSKFHQASDLIVTFLDYTNNGTIFVYGFLADPPNICEMKDGVFAFTSVQVVIYFGAIVALLYFYGIMQSEAPLLIKPYLEKMTASEIHAVMTSGFSCIAGSLLAAYIALGAQPTYLLSSTVMSAPGSLACSKIMFPETEKSQLSNVEELELPPGEQTNALECISNGAVAAVELVMAIIANLIVFLALLAFLDNVIGYLGELLGYPGWTFELIIGYIFFPLAYIMGVNQNTTETLKVAQLMGTKTALNEFIAYRHLKDMRNELSPRAQMIATYALCGFSNFSSIGIQLGVLGGMAPKRKALLSRIAPRALLAGCISCFMTACVAGILVQSPLSWTGNDHNENCFSINDYIKHNHSATTPAEARKAANDTTLASVASNLEPIGRIQMRTRRTLRGHLAKIYAMHWASDSRNLVSASQDGKLIVWDSYTTNKVHAIPLRSSWVMTCAYAPSGSFVACGGLDNICSIYSLKTREGNVRVSRELPGHTGYLSCCRFLDDNQIVTSSGDMTCALWDIETGQQCTAFTGHTGDVMSLSLSPDMRTFISGACDASAKLWDIRDGMCKQTFPGHESDINAVAFFPSGHAFATGSDDATCRLFDIRADQELAMYSHDNIICGITSVAFSKSGRLLFAGYDDFNCNVWDSMRQERAGVLAGHDNRVSCLGVTEDGMAVCTGSWDSFLKIWN</sequence>
<evidence type="ECO:0000256" key="10">
    <source>
        <dbReference type="ARBA" id="ARBA00023136"/>
    </source>
</evidence>
<accession>A0AA39LFM5</accession>
<dbReference type="InterPro" id="IPR001632">
    <property type="entry name" value="WD40_G-protein_beta-like"/>
</dbReference>
<feature type="domain" description="Concentrative nucleoside transporter N-terminal" evidence="17">
    <location>
        <begin position="192"/>
        <end position="263"/>
    </location>
</feature>
<evidence type="ECO:0000256" key="5">
    <source>
        <dbReference type="ARBA" id="ARBA00022574"/>
    </source>
</evidence>
<dbReference type="PROSITE" id="PS50082">
    <property type="entry name" value="WD_REPEATS_2"/>
    <property type="match status" value="5"/>
</dbReference>
<dbReference type="Gene3D" id="2.130.10.10">
    <property type="entry name" value="YVTN repeat-like/Quinoprotein amine dehydrogenase"/>
    <property type="match status" value="1"/>
</dbReference>
<keyword evidence="8" id="KW-0132">Cell division</keyword>
<dbReference type="InterPro" id="IPR020472">
    <property type="entry name" value="WD40_PAC1"/>
</dbReference>
<dbReference type="CDD" id="cd00200">
    <property type="entry name" value="WD40"/>
    <property type="match status" value="1"/>
</dbReference>
<feature type="transmembrane region" description="Helical" evidence="16">
    <location>
        <begin position="442"/>
        <end position="460"/>
    </location>
</feature>
<dbReference type="Pfam" id="PF25391">
    <property type="entry name" value="WD40_Gbeta"/>
    <property type="match status" value="1"/>
</dbReference>
<evidence type="ECO:0000256" key="11">
    <source>
        <dbReference type="ARBA" id="ARBA00023224"/>
    </source>
</evidence>
<comment type="subunit">
    <text evidence="13">G proteins are composed of 3 units, alpha, beta and gamma. Interacts with G protein gamma subunits gpc-1 and gpc-2 and with egl-10 and eat-16. Interacts with goa-1 (in GDP-bound form).</text>
</comment>
<feature type="repeat" description="WD" evidence="15">
    <location>
        <begin position="714"/>
        <end position="754"/>
    </location>
</feature>
<dbReference type="AlphaFoldDB" id="A0AA39LFM5"/>